<keyword evidence="2" id="KW-1185">Reference proteome</keyword>
<proteinExistence type="predicted"/>
<dbReference type="EMBL" id="CP111015">
    <property type="protein sequence ID" value="WAR03734.1"/>
    <property type="molecule type" value="Genomic_DNA"/>
</dbReference>
<dbReference type="Proteomes" id="UP001164746">
    <property type="component" value="Chromosome 4"/>
</dbReference>
<accession>A0ABY7E3E7</accession>
<feature type="non-terminal residue" evidence="1">
    <location>
        <position position="202"/>
    </location>
</feature>
<feature type="non-terminal residue" evidence="1">
    <location>
        <position position="1"/>
    </location>
</feature>
<organism evidence="1 2">
    <name type="scientific">Mya arenaria</name>
    <name type="common">Soft-shell clam</name>
    <dbReference type="NCBI Taxonomy" id="6604"/>
    <lineage>
        <taxon>Eukaryota</taxon>
        <taxon>Metazoa</taxon>
        <taxon>Spiralia</taxon>
        <taxon>Lophotrochozoa</taxon>
        <taxon>Mollusca</taxon>
        <taxon>Bivalvia</taxon>
        <taxon>Autobranchia</taxon>
        <taxon>Heteroconchia</taxon>
        <taxon>Euheterodonta</taxon>
        <taxon>Imparidentia</taxon>
        <taxon>Neoheterodontei</taxon>
        <taxon>Myida</taxon>
        <taxon>Myoidea</taxon>
        <taxon>Myidae</taxon>
        <taxon>Mya</taxon>
    </lineage>
</organism>
<dbReference type="PANTHER" id="PTHR46601:SF1">
    <property type="entry name" value="ADF-H DOMAIN-CONTAINING PROTEIN"/>
    <property type="match status" value="1"/>
</dbReference>
<name>A0ABY7E3E7_MYAAR</name>
<reference evidence="1" key="1">
    <citation type="submission" date="2022-11" db="EMBL/GenBank/DDBJ databases">
        <title>Centuries of genome instability and evolution in soft-shell clam transmissible cancer (bioRxiv).</title>
        <authorList>
            <person name="Hart S.F.M."/>
            <person name="Yonemitsu M.A."/>
            <person name="Giersch R.M."/>
            <person name="Beal B.F."/>
            <person name="Arriagada G."/>
            <person name="Davis B.W."/>
            <person name="Ostrander E.A."/>
            <person name="Goff S.P."/>
            <person name="Metzger M.J."/>
        </authorList>
    </citation>
    <scope>NUCLEOTIDE SEQUENCE</scope>
    <source>
        <strain evidence="1">MELC-2E11</strain>
        <tissue evidence="1">Siphon/mantle</tissue>
    </source>
</reference>
<dbReference type="PANTHER" id="PTHR46601">
    <property type="entry name" value="ULP_PROTEASE DOMAIN-CONTAINING PROTEIN"/>
    <property type="match status" value="1"/>
</dbReference>
<evidence type="ECO:0000313" key="1">
    <source>
        <dbReference type="EMBL" id="WAR03734.1"/>
    </source>
</evidence>
<gene>
    <name evidence="1" type="ORF">MAR_010292</name>
</gene>
<evidence type="ECO:0000313" key="2">
    <source>
        <dbReference type="Proteomes" id="UP001164746"/>
    </source>
</evidence>
<sequence length="202" mass="21822">SILLFVNTVTASSRCIGTSEEPEEGHGKGAPDGVGGLIKRTADKHVAYGNDISDAAELFKYTNESNIAVKLFYITSDMITKIDEEISNVVTIPVKGTMLIHQVICSNESECMKVVLVKSYSNEQGVILGSAISSNSAIGGSSTSCIRTESADHISTNDVSDTLGTSAEDDIFKYDFHDVMTEFEGMESVTSRHMQLPLNVWD</sequence>
<protein>
    <submittedName>
        <fullName evidence="1">Uncharacterized protein</fullName>
    </submittedName>
</protein>